<feature type="domain" description="Methyltransferase type 11" evidence="1">
    <location>
        <begin position="40"/>
        <end position="132"/>
    </location>
</feature>
<dbReference type="EMBL" id="LBTR01000021">
    <property type="protein sequence ID" value="KKQ44813.1"/>
    <property type="molecule type" value="Genomic_DNA"/>
</dbReference>
<organism evidence="2 3">
    <name type="scientific">Candidatus Woesebacteria bacterium GW2011_GWA1_37_8</name>
    <dbReference type="NCBI Taxonomy" id="1618546"/>
    <lineage>
        <taxon>Bacteria</taxon>
        <taxon>Candidatus Woeseibacteriota</taxon>
    </lineage>
</organism>
<comment type="caution">
    <text evidence="2">The sequence shown here is derived from an EMBL/GenBank/DDBJ whole genome shotgun (WGS) entry which is preliminary data.</text>
</comment>
<dbReference type="Pfam" id="PF08241">
    <property type="entry name" value="Methyltransf_11"/>
    <property type="match status" value="1"/>
</dbReference>
<dbReference type="InterPro" id="IPR013216">
    <property type="entry name" value="Methyltransf_11"/>
</dbReference>
<sequence>MKQPNKIWGQASATLSPSSLSALRLKYVLSDLKSVEGKVLEVGCGAGMFAIAIKKALPSLEVYGTDLNKEAIKKALKNSSGVNFKYGDVMKLPYKDKIFDAVVSFDVLEHLEDPSAALSEISRVLKKGGLLHIFVPIEGDLLTLPGILRKLGYLPKIKYAGHIQQYKRDEFKNYLRKAGFKINRVFYSSHLFMQIIDSVYFLIISLTKIEIDNTIEGYISKGNKNIWINILNLAKSSIATLSYFESSLLKNLPGQGMHSSCKKT</sequence>
<dbReference type="GO" id="GO:0032259">
    <property type="term" value="P:methylation"/>
    <property type="evidence" value="ECO:0007669"/>
    <property type="project" value="UniProtKB-KW"/>
</dbReference>
<dbReference type="SUPFAM" id="SSF53335">
    <property type="entry name" value="S-adenosyl-L-methionine-dependent methyltransferases"/>
    <property type="match status" value="1"/>
</dbReference>
<dbReference type="InterPro" id="IPR029063">
    <property type="entry name" value="SAM-dependent_MTases_sf"/>
</dbReference>
<accession>A0A0G0HNS7</accession>
<protein>
    <submittedName>
        <fullName evidence="2">Methyltransferase type 11</fullName>
    </submittedName>
</protein>
<keyword evidence="2" id="KW-0808">Transferase</keyword>
<name>A0A0G0HNS7_9BACT</name>
<dbReference type="PATRIC" id="fig|1618546.3.peg.596"/>
<dbReference type="PANTHER" id="PTHR43861:SF6">
    <property type="entry name" value="METHYLTRANSFERASE TYPE 11"/>
    <property type="match status" value="1"/>
</dbReference>
<dbReference type="Proteomes" id="UP000034603">
    <property type="component" value="Unassembled WGS sequence"/>
</dbReference>
<reference evidence="2 3" key="1">
    <citation type="journal article" date="2015" name="Nature">
        <title>rRNA introns, odd ribosomes, and small enigmatic genomes across a large radiation of phyla.</title>
        <authorList>
            <person name="Brown C.T."/>
            <person name="Hug L.A."/>
            <person name="Thomas B.C."/>
            <person name="Sharon I."/>
            <person name="Castelle C.J."/>
            <person name="Singh A."/>
            <person name="Wilkins M.J."/>
            <person name="Williams K.H."/>
            <person name="Banfield J.F."/>
        </authorList>
    </citation>
    <scope>NUCLEOTIDE SEQUENCE [LARGE SCALE GENOMIC DNA]</scope>
</reference>
<dbReference type="CDD" id="cd02440">
    <property type="entry name" value="AdoMet_MTases"/>
    <property type="match status" value="1"/>
</dbReference>
<evidence type="ECO:0000313" key="3">
    <source>
        <dbReference type="Proteomes" id="UP000034603"/>
    </source>
</evidence>
<evidence type="ECO:0000259" key="1">
    <source>
        <dbReference type="Pfam" id="PF08241"/>
    </source>
</evidence>
<gene>
    <name evidence="2" type="ORF">US62_C0021G0004</name>
</gene>
<evidence type="ECO:0000313" key="2">
    <source>
        <dbReference type="EMBL" id="KKQ44813.1"/>
    </source>
</evidence>
<dbReference type="PANTHER" id="PTHR43861">
    <property type="entry name" value="TRANS-ACONITATE 2-METHYLTRANSFERASE-RELATED"/>
    <property type="match status" value="1"/>
</dbReference>
<keyword evidence="2" id="KW-0489">Methyltransferase</keyword>
<dbReference type="Gene3D" id="3.40.50.150">
    <property type="entry name" value="Vaccinia Virus protein VP39"/>
    <property type="match status" value="1"/>
</dbReference>
<proteinExistence type="predicted"/>
<dbReference type="GO" id="GO:0008757">
    <property type="term" value="F:S-adenosylmethionine-dependent methyltransferase activity"/>
    <property type="evidence" value="ECO:0007669"/>
    <property type="project" value="InterPro"/>
</dbReference>
<dbReference type="AlphaFoldDB" id="A0A0G0HNS7"/>